<name>A0ABU4F9J2_9ACTN</name>
<dbReference type="CDD" id="cd07043">
    <property type="entry name" value="STAS_anti-anti-sigma_factors"/>
    <property type="match status" value="1"/>
</dbReference>
<evidence type="ECO:0000259" key="3">
    <source>
        <dbReference type="PROSITE" id="PS50801"/>
    </source>
</evidence>
<protein>
    <recommendedName>
        <fullName evidence="2">Anti-sigma factor antagonist</fullName>
    </recommendedName>
</protein>
<dbReference type="InterPro" id="IPR003658">
    <property type="entry name" value="Anti-sigma_ant"/>
</dbReference>
<reference evidence="4 5" key="1">
    <citation type="submission" date="2023-10" db="EMBL/GenBank/DDBJ databases">
        <title>Characterization of rhizosphere-enriched actinobacteria from wheat plants lab-grown on chernevaya soil.</title>
        <authorList>
            <person name="Tikhonova E.N."/>
            <person name="Konopkin A."/>
            <person name="Kravchenko I.K."/>
        </authorList>
    </citation>
    <scope>NUCLEOTIDE SEQUENCE [LARGE SCALE GENOMIC DNA]</scope>
    <source>
        <strain evidence="4 5">RR29</strain>
    </source>
</reference>
<evidence type="ECO:0000256" key="2">
    <source>
        <dbReference type="RuleBase" id="RU003749"/>
    </source>
</evidence>
<comment type="similarity">
    <text evidence="1 2">Belongs to the anti-sigma-factor antagonist family.</text>
</comment>
<sequence>MAHTEQAGQPGRLSVRTDVVDGTLVVAASGEIDQQTGGTLREALEPPEGAAPRIVIDLRHVTFMDSSGINILIAVHTALAEAGGWLRLAGAATPVLRVIQLVGIDGFIECRPTVQQALES</sequence>
<accession>A0ABU4F9J2</accession>
<dbReference type="PANTHER" id="PTHR33495">
    <property type="entry name" value="ANTI-SIGMA FACTOR ANTAGONIST TM_1081-RELATED-RELATED"/>
    <property type="match status" value="1"/>
</dbReference>
<evidence type="ECO:0000313" key="5">
    <source>
        <dbReference type="Proteomes" id="UP001187346"/>
    </source>
</evidence>
<keyword evidence="5" id="KW-1185">Reference proteome</keyword>
<dbReference type="Pfam" id="PF01740">
    <property type="entry name" value="STAS"/>
    <property type="match status" value="1"/>
</dbReference>
<feature type="domain" description="STAS" evidence="3">
    <location>
        <begin position="13"/>
        <end position="120"/>
    </location>
</feature>
<evidence type="ECO:0000256" key="1">
    <source>
        <dbReference type="ARBA" id="ARBA00009013"/>
    </source>
</evidence>
<dbReference type="NCBIfam" id="TIGR00377">
    <property type="entry name" value="ant_ant_sig"/>
    <property type="match status" value="1"/>
</dbReference>
<comment type="caution">
    <text evidence="4">The sequence shown here is derived from an EMBL/GenBank/DDBJ whole genome shotgun (WGS) entry which is preliminary data.</text>
</comment>
<dbReference type="Gene3D" id="3.30.750.24">
    <property type="entry name" value="STAS domain"/>
    <property type="match status" value="1"/>
</dbReference>
<dbReference type="PROSITE" id="PS50801">
    <property type="entry name" value="STAS"/>
    <property type="match status" value="1"/>
</dbReference>
<dbReference type="InterPro" id="IPR036513">
    <property type="entry name" value="STAS_dom_sf"/>
</dbReference>
<gene>
    <name evidence="4" type="ORF">R5A26_14950</name>
</gene>
<organism evidence="4 5">
    <name type="scientific">Streptomyces prunicolor</name>
    <dbReference type="NCBI Taxonomy" id="67348"/>
    <lineage>
        <taxon>Bacteria</taxon>
        <taxon>Bacillati</taxon>
        <taxon>Actinomycetota</taxon>
        <taxon>Actinomycetes</taxon>
        <taxon>Kitasatosporales</taxon>
        <taxon>Streptomycetaceae</taxon>
        <taxon>Streptomyces</taxon>
    </lineage>
</organism>
<dbReference type="InterPro" id="IPR002645">
    <property type="entry name" value="STAS_dom"/>
</dbReference>
<dbReference type="RefSeq" id="WP_266867012.1">
    <property type="nucleotide sequence ID" value="NZ_JAPEMW010000001.1"/>
</dbReference>
<dbReference type="SUPFAM" id="SSF52091">
    <property type="entry name" value="SpoIIaa-like"/>
    <property type="match status" value="1"/>
</dbReference>
<dbReference type="PANTHER" id="PTHR33495:SF2">
    <property type="entry name" value="ANTI-SIGMA FACTOR ANTAGONIST TM_1081-RELATED"/>
    <property type="match status" value="1"/>
</dbReference>
<dbReference type="EMBL" id="JAWMAJ010000042">
    <property type="protein sequence ID" value="MDV7217249.1"/>
    <property type="molecule type" value="Genomic_DNA"/>
</dbReference>
<evidence type="ECO:0000313" key="4">
    <source>
        <dbReference type="EMBL" id="MDV7217249.1"/>
    </source>
</evidence>
<proteinExistence type="inferred from homology"/>
<dbReference type="Proteomes" id="UP001187346">
    <property type="component" value="Unassembled WGS sequence"/>
</dbReference>